<name>A0A4S1E360_9FLAO</name>
<accession>A0A4S1E360</accession>
<comment type="caution">
    <text evidence="1">The sequence shown here is derived from an EMBL/GenBank/DDBJ whole genome shotgun (WGS) entry which is preliminary data.</text>
</comment>
<dbReference type="RefSeq" id="WP_135874723.1">
    <property type="nucleotide sequence ID" value="NZ_SRSO01000001.1"/>
</dbReference>
<protein>
    <submittedName>
        <fullName evidence="1">Uncharacterized protein</fullName>
    </submittedName>
</protein>
<sequence>MKIIESDFSNHVIKSTQKELGVIFFFNHIAVIEFNEGVHIDINNSSEIFDELKVYFGDSRPFGVVANRVNSYSVKLLDIDLFRKKVKNLRSYAVVGHNSASRMNAEIENNFCISDKINYDSIYEAIDNVYSKVKKDILFSLN</sequence>
<evidence type="ECO:0000313" key="1">
    <source>
        <dbReference type="EMBL" id="TGV04813.1"/>
    </source>
</evidence>
<dbReference type="Proteomes" id="UP000307602">
    <property type="component" value="Unassembled WGS sequence"/>
</dbReference>
<dbReference type="AlphaFoldDB" id="A0A4S1E360"/>
<gene>
    <name evidence="1" type="ORF">EM932_01455</name>
</gene>
<keyword evidence="2" id="KW-1185">Reference proteome</keyword>
<dbReference type="EMBL" id="SRSO01000001">
    <property type="protein sequence ID" value="TGV04813.1"/>
    <property type="molecule type" value="Genomic_DNA"/>
</dbReference>
<evidence type="ECO:0000313" key="2">
    <source>
        <dbReference type="Proteomes" id="UP000307602"/>
    </source>
</evidence>
<organism evidence="1 2">
    <name type="scientific">Flavivirga rizhaonensis</name>
    <dbReference type="NCBI Taxonomy" id="2559571"/>
    <lineage>
        <taxon>Bacteria</taxon>
        <taxon>Pseudomonadati</taxon>
        <taxon>Bacteroidota</taxon>
        <taxon>Flavobacteriia</taxon>
        <taxon>Flavobacteriales</taxon>
        <taxon>Flavobacteriaceae</taxon>
        <taxon>Flavivirga</taxon>
    </lineage>
</organism>
<proteinExistence type="predicted"/>
<reference evidence="1 2" key="1">
    <citation type="submission" date="2019-04" db="EMBL/GenBank/DDBJ databases">
        <authorList>
            <person name="Liu A."/>
        </authorList>
    </citation>
    <scope>NUCLEOTIDE SEQUENCE [LARGE SCALE GENOMIC DNA]</scope>
    <source>
        <strain evidence="1 2">RZ03</strain>
    </source>
</reference>
<dbReference type="OrthoDB" id="1144611at2"/>